<protein>
    <submittedName>
        <fullName evidence="2">Uncharacterized protein</fullName>
    </submittedName>
</protein>
<dbReference type="EMBL" id="JAEDAF010000001">
    <property type="protein sequence ID" value="MBH8578803.1"/>
    <property type="molecule type" value="Genomic_DNA"/>
</dbReference>
<proteinExistence type="predicted"/>
<reference evidence="2 3" key="1">
    <citation type="submission" date="2020-12" db="EMBL/GenBank/DDBJ databases">
        <title>Draft genome sequence of Halomonas pacifica strain CARE-V15.</title>
        <authorList>
            <person name="Vignesh N."/>
            <person name="Thabitha A."/>
            <person name="Saravanan R."/>
            <person name="Manigandan V."/>
        </authorList>
    </citation>
    <scope>NUCLEOTIDE SEQUENCE [LARGE SCALE GENOMIC DNA]</scope>
    <source>
        <strain evidence="2 3">CARE-V15</strain>
    </source>
</reference>
<accession>A0ABD4KWY2</accession>
<dbReference type="Proteomes" id="UP000651738">
    <property type="component" value="Unassembled WGS sequence"/>
</dbReference>
<dbReference type="AlphaFoldDB" id="A0ABD4KWY2"/>
<gene>
    <name evidence="2" type="ORF">I7V36_01740</name>
</gene>
<name>A0ABD4KWY2_9GAMM</name>
<dbReference type="RefSeq" id="WP_198056825.1">
    <property type="nucleotide sequence ID" value="NZ_JAEDAF010000001.1"/>
</dbReference>
<evidence type="ECO:0000256" key="1">
    <source>
        <dbReference type="SAM" id="Phobius"/>
    </source>
</evidence>
<feature type="transmembrane region" description="Helical" evidence="1">
    <location>
        <begin position="12"/>
        <end position="30"/>
    </location>
</feature>
<evidence type="ECO:0000313" key="3">
    <source>
        <dbReference type="Proteomes" id="UP000651738"/>
    </source>
</evidence>
<feature type="transmembrane region" description="Helical" evidence="1">
    <location>
        <begin position="42"/>
        <end position="68"/>
    </location>
</feature>
<sequence length="73" mass="7934">MDITFDDIGPVLITLPLLGLIVMTVVPVHWQTVQGWLLVSYVGLPLFIVAIALVVNLPGLLFLLLLLAGIKSR</sequence>
<organism evidence="2 3">
    <name type="scientific">Bisbaumannia pacifica</name>
    <dbReference type="NCBI Taxonomy" id="77098"/>
    <lineage>
        <taxon>Bacteria</taxon>
        <taxon>Pseudomonadati</taxon>
        <taxon>Pseudomonadota</taxon>
        <taxon>Gammaproteobacteria</taxon>
        <taxon>Oceanospirillales</taxon>
        <taxon>Halomonadaceae</taxon>
        <taxon>Bisbaumannia</taxon>
    </lineage>
</organism>
<evidence type="ECO:0000313" key="2">
    <source>
        <dbReference type="EMBL" id="MBH8578803.1"/>
    </source>
</evidence>
<keyword evidence="1" id="KW-0472">Membrane</keyword>
<keyword evidence="1" id="KW-1133">Transmembrane helix</keyword>
<comment type="caution">
    <text evidence="2">The sequence shown here is derived from an EMBL/GenBank/DDBJ whole genome shotgun (WGS) entry which is preliminary data.</text>
</comment>
<keyword evidence="1" id="KW-0812">Transmembrane</keyword>